<dbReference type="Pfam" id="PF07603">
    <property type="entry name" value="Lcl_C"/>
    <property type="match status" value="1"/>
</dbReference>
<dbReference type="PANTHER" id="PTHR43289">
    <property type="entry name" value="MITOGEN-ACTIVATED PROTEIN KINASE KINASE KINASE 20-RELATED"/>
    <property type="match status" value="1"/>
</dbReference>
<dbReference type="AlphaFoldDB" id="A0A840V2F7"/>
<dbReference type="InterPro" id="IPR011009">
    <property type="entry name" value="Kinase-like_dom_sf"/>
</dbReference>
<name>A0A840V2F7_9BACT</name>
<feature type="binding site" evidence="5">
    <location>
        <position position="39"/>
    </location>
    <ligand>
        <name>ATP</name>
        <dbReference type="ChEBI" id="CHEBI:30616"/>
    </ligand>
</feature>
<dbReference type="SUPFAM" id="SSF56112">
    <property type="entry name" value="Protein kinase-like (PK-like)"/>
    <property type="match status" value="1"/>
</dbReference>
<keyword evidence="3 7" id="KW-0418">Kinase</keyword>
<keyword evidence="8" id="KW-1185">Reference proteome</keyword>
<dbReference type="PROSITE" id="PS00108">
    <property type="entry name" value="PROTEIN_KINASE_ST"/>
    <property type="match status" value="1"/>
</dbReference>
<dbReference type="CDD" id="cd14014">
    <property type="entry name" value="STKc_PknB_like"/>
    <property type="match status" value="1"/>
</dbReference>
<evidence type="ECO:0000256" key="4">
    <source>
        <dbReference type="ARBA" id="ARBA00022840"/>
    </source>
</evidence>
<evidence type="ECO:0000313" key="7">
    <source>
        <dbReference type="EMBL" id="MBB5347331.1"/>
    </source>
</evidence>
<evidence type="ECO:0000256" key="1">
    <source>
        <dbReference type="ARBA" id="ARBA00022679"/>
    </source>
</evidence>
<dbReference type="PROSITE" id="PS50011">
    <property type="entry name" value="PROTEIN_KINASE_DOM"/>
    <property type="match status" value="1"/>
</dbReference>
<evidence type="ECO:0000313" key="8">
    <source>
        <dbReference type="Proteomes" id="UP000539642"/>
    </source>
</evidence>
<dbReference type="GO" id="GO:0005524">
    <property type="term" value="F:ATP binding"/>
    <property type="evidence" value="ECO:0007669"/>
    <property type="project" value="UniProtKB-UniRule"/>
</dbReference>
<dbReference type="Gene3D" id="3.30.200.20">
    <property type="entry name" value="Phosphorylase Kinase, domain 1"/>
    <property type="match status" value="1"/>
</dbReference>
<proteinExistence type="predicted"/>
<evidence type="ECO:0000256" key="2">
    <source>
        <dbReference type="ARBA" id="ARBA00022741"/>
    </source>
</evidence>
<comment type="caution">
    <text evidence="7">The sequence shown here is derived from an EMBL/GenBank/DDBJ whole genome shotgun (WGS) entry which is preliminary data.</text>
</comment>
<dbReference type="InterPro" id="IPR017441">
    <property type="entry name" value="Protein_kinase_ATP_BS"/>
</dbReference>
<evidence type="ECO:0000256" key="3">
    <source>
        <dbReference type="ARBA" id="ARBA00022777"/>
    </source>
</evidence>
<protein>
    <submittedName>
        <fullName evidence="7">Serine/threonine-protein kinase</fullName>
        <ecNumber evidence="7">2.7.11.1</ecNumber>
    </submittedName>
</protein>
<dbReference type="EC" id="2.7.11.1" evidence="7"/>
<dbReference type="InterPro" id="IPR008271">
    <property type="entry name" value="Ser/Thr_kinase_AS"/>
</dbReference>
<dbReference type="PANTHER" id="PTHR43289:SF6">
    <property type="entry name" value="SERINE_THREONINE-PROTEIN KINASE NEKL-3"/>
    <property type="match status" value="1"/>
</dbReference>
<feature type="domain" description="Protein kinase" evidence="6">
    <location>
        <begin position="10"/>
        <end position="272"/>
    </location>
</feature>
<dbReference type="InterPro" id="IPR000719">
    <property type="entry name" value="Prot_kinase_dom"/>
</dbReference>
<evidence type="ECO:0000256" key="5">
    <source>
        <dbReference type="PROSITE-ProRule" id="PRU10141"/>
    </source>
</evidence>
<keyword evidence="2 5" id="KW-0547">Nucleotide-binding</keyword>
<dbReference type="SMART" id="SM00220">
    <property type="entry name" value="S_TKc"/>
    <property type="match status" value="1"/>
</dbReference>
<evidence type="ECO:0000259" key="6">
    <source>
        <dbReference type="PROSITE" id="PS50011"/>
    </source>
</evidence>
<gene>
    <name evidence="7" type="ORF">HNQ81_001044</name>
</gene>
<keyword evidence="1 7" id="KW-0808">Transferase</keyword>
<dbReference type="Proteomes" id="UP000539642">
    <property type="component" value="Unassembled WGS sequence"/>
</dbReference>
<dbReference type="EMBL" id="JACHEO010000003">
    <property type="protein sequence ID" value="MBB5347331.1"/>
    <property type="molecule type" value="Genomic_DNA"/>
</dbReference>
<dbReference type="Pfam" id="PF00069">
    <property type="entry name" value="Pkinase"/>
    <property type="match status" value="1"/>
</dbReference>
<sequence>MPVMNQLGRYEVVGRLGRGGMSVVYKGRAPLTGRIVALKVLAPRDELLVDLAGEDLLRQAFFDEARIMGGIAHAHVAGVVDCDEAGGHPFIVLEYYAHSLGTLIGEAYEVERPSRTISVAKTTRYLLQTLKGLERLHFAGIVHRDLKPFNLMLTGDDRVKIIDFGLSRVRGEERQGIKGLQVGSPFYAAPEQEIRPEAADERADIYSTAMLAYRLLTGRLAAPAQGDVPLPSSLRPDLGGGWDEWIMSGLAPEPSHRFATARRMRSSLEDVYAAWKATSAAGCRFEEDEEDEEERGSAVIMRREAQRIRHCQVQAEVGLDRLMRPTAYHPHQLRSGGDRLVLDPLTGLLWQGQGSEFPLDWRQAGEYVEQLKRQGWAGRRDWRLPTLPELLTILRPPTVERDFCLPPLFSRKIHWLWSGDWCSLRQAWMVDIVECFAERLDKDGTASVCAVCSI</sequence>
<dbReference type="GO" id="GO:0004674">
    <property type="term" value="F:protein serine/threonine kinase activity"/>
    <property type="evidence" value="ECO:0007669"/>
    <property type="project" value="UniProtKB-EC"/>
</dbReference>
<accession>A0A840V2F7</accession>
<dbReference type="InterPro" id="IPR011460">
    <property type="entry name" value="Lcl_C"/>
</dbReference>
<reference evidence="7 8" key="1">
    <citation type="submission" date="2020-08" db="EMBL/GenBank/DDBJ databases">
        <title>Genomic Encyclopedia of Type Strains, Phase IV (KMG-IV): sequencing the most valuable type-strain genomes for metagenomic binning, comparative biology and taxonomic classification.</title>
        <authorList>
            <person name="Goeker M."/>
        </authorList>
    </citation>
    <scope>NUCLEOTIDE SEQUENCE [LARGE SCALE GENOMIC DNA]</scope>
    <source>
        <strain evidence="7 8">DSM 28570</strain>
    </source>
</reference>
<keyword evidence="4 5" id="KW-0067">ATP-binding</keyword>
<organism evidence="7 8">
    <name type="scientific">Desulfoprunum benzoelyticum</name>
    <dbReference type="NCBI Taxonomy" id="1506996"/>
    <lineage>
        <taxon>Bacteria</taxon>
        <taxon>Pseudomonadati</taxon>
        <taxon>Thermodesulfobacteriota</taxon>
        <taxon>Desulfobulbia</taxon>
        <taxon>Desulfobulbales</taxon>
        <taxon>Desulfobulbaceae</taxon>
        <taxon>Desulfoprunum</taxon>
    </lineage>
</organism>
<dbReference type="Gene3D" id="1.10.510.10">
    <property type="entry name" value="Transferase(Phosphotransferase) domain 1"/>
    <property type="match status" value="1"/>
</dbReference>
<dbReference type="PROSITE" id="PS00107">
    <property type="entry name" value="PROTEIN_KINASE_ATP"/>
    <property type="match status" value="1"/>
</dbReference>